<accession>A0A370I5S6</accession>
<dbReference type="InterPro" id="IPR029064">
    <property type="entry name" value="Ribosomal_eL30-like_sf"/>
</dbReference>
<feature type="domain" description="SpoU L30e-like N-terminal" evidence="4">
    <location>
        <begin position="2"/>
        <end position="88"/>
    </location>
</feature>
<dbReference type="AlphaFoldDB" id="A0A370I5S6"/>
<dbReference type="GO" id="GO:0032259">
    <property type="term" value="P:methylation"/>
    <property type="evidence" value="ECO:0007669"/>
    <property type="project" value="UniProtKB-KW"/>
</dbReference>
<proteinExistence type="predicted"/>
<dbReference type="RefSeq" id="WP_067997715.1">
    <property type="nucleotide sequence ID" value="NZ_QQBC01000005.1"/>
</dbReference>
<dbReference type="PANTHER" id="PTHR43191:SF2">
    <property type="entry name" value="RRNA METHYLTRANSFERASE 3, MITOCHONDRIAL"/>
    <property type="match status" value="1"/>
</dbReference>
<dbReference type="Proteomes" id="UP000254869">
    <property type="component" value="Unassembled WGS sequence"/>
</dbReference>
<evidence type="ECO:0000259" key="4">
    <source>
        <dbReference type="Pfam" id="PF22655"/>
    </source>
</evidence>
<evidence type="ECO:0000256" key="2">
    <source>
        <dbReference type="ARBA" id="ARBA00022679"/>
    </source>
</evidence>
<dbReference type="InterPro" id="IPR054578">
    <property type="entry name" value="SpoU_sub_bind-like_N"/>
</dbReference>
<dbReference type="Pfam" id="PF22655">
    <property type="entry name" value="SpoU_sub_bind_like"/>
    <property type="match status" value="1"/>
</dbReference>
<evidence type="ECO:0000259" key="3">
    <source>
        <dbReference type="Pfam" id="PF00588"/>
    </source>
</evidence>
<keyword evidence="2 5" id="KW-0808">Transferase</keyword>
<dbReference type="PANTHER" id="PTHR43191">
    <property type="entry name" value="RRNA METHYLTRANSFERASE 3"/>
    <property type="match status" value="1"/>
</dbReference>
<dbReference type="SUPFAM" id="SSF75217">
    <property type="entry name" value="alpha/beta knot"/>
    <property type="match status" value="1"/>
</dbReference>
<keyword evidence="1 5" id="KW-0489">Methyltransferase</keyword>
<dbReference type="GO" id="GO:0008173">
    <property type="term" value="F:RNA methyltransferase activity"/>
    <property type="evidence" value="ECO:0007669"/>
    <property type="project" value="InterPro"/>
</dbReference>
<evidence type="ECO:0000313" key="5">
    <source>
        <dbReference type="EMBL" id="RDI66083.1"/>
    </source>
</evidence>
<dbReference type="Gene3D" id="3.30.1330.30">
    <property type="match status" value="1"/>
</dbReference>
<dbReference type="InterPro" id="IPR029028">
    <property type="entry name" value="Alpha/beta_knot_MTases"/>
</dbReference>
<keyword evidence="6" id="KW-1185">Reference proteome</keyword>
<organism evidence="5 6">
    <name type="scientific">Nocardia pseudobrasiliensis</name>
    <dbReference type="NCBI Taxonomy" id="45979"/>
    <lineage>
        <taxon>Bacteria</taxon>
        <taxon>Bacillati</taxon>
        <taxon>Actinomycetota</taxon>
        <taxon>Actinomycetes</taxon>
        <taxon>Mycobacteriales</taxon>
        <taxon>Nocardiaceae</taxon>
        <taxon>Nocardia</taxon>
    </lineage>
</organism>
<name>A0A370I5S6_9NOCA</name>
<dbReference type="STRING" id="1210086.GCA_001613105_02923"/>
<dbReference type="InterPro" id="IPR029026">
    <property type="entry name" value="tRNA_m1G_MTases_N"/>
</dbReference>
<dbReference type="InterPro" id="IPR001537">
    <property type="entry name" value="SpoU_MeTrfase"/>
</dbReference>
<dbReference type="InterPro" id="IPR051259">
    <property type="entry name" value="rRNA_Methyltransferase"/>
</dbReference>
<gene>
    <name evidence="5" type="ORF">DFR76_105406</name>
</gene>
<reference evidence="5 6" key="1">
    <citation type="submission" date="2018-07" db="EMBL/GenBank/DDBJ databases">
        <title>Genomic Encyclopedia of Type Strains, Phase IV (KMG-IV): sequencing the most valuable type-strain genomes for metagenomic binning, comparative biology and taxonomic classification.</title>
        <authorList>
            <person name="Goeker M."/>
        </authorList>
    </citation>
    <scope>NUCLEOTIDE SEQUENCE [LARGE SCALE GENOMIC DNA]</scope>
    <source>
        <strain evidence="5 6">DSM 44290</strain>
    </source>
</reference>
<protein>
    <submittedName>
        <fullName evidence="5">TrmH family RNA methyltransferase</fullName>
    </submittedName>
</protein>
<comment type="caution">
    <text evidence="5">The sequence shown here is derived from an EMBL/GenBank/DDBJ whole genome shotgun (WGS) entry which is preliminary data.</text>
</comment>
<dbReference type="EMBL" id="QQBC01000005">
    <property type="protein sequence ID" value="RDI66083.1"/>
    <property type="molecule type" value="Genomic_DNA"/>
</dbReference>
<evidence type="ECO:0000313" key="6">
    <source>
        <dbReference type="Proteomes" id="UP000254869"/>
    </source>
</evidence>
<dbReference type="Gene3D" id="3.40.1280.10">
    <property type="match status" value="1"/>
</dbReference>
<feature type="domain" description="tRNA/rRNA methyltransferase SpoU type" evidence="3">
    <location>
        <begin position="109"/>
        <end position="252"/>
    </location>
</feature>
<dbReference type="Pfam" id="PF00588">
    <property type="entry name" value="SpoU_methylase"/>
    <property type="match status" value="1"/>
</dbReference>
<dbReference type="SUPFAM" id="SSF55315">
    <property type="entry name" value="L30e-like"/>
    <property type="match status" value="1"/>
</dbReference>
<evidence type="ECO:0000256" key="1">
    <source>
        <dbReference type="ARBA" id="ARBA00022603"/>
    </source>
</evidence>
<dbReference type="GO" id="GO:0006396">
    <property type="term" value="P:RNA processing"/>
    <property type="evidence" value="ECO:0007669"/>
    <property type="project" value="InterPro"/>
</dbReference>
<dbReference type="GO" id="GO:0003723">
    <property type="term" value="F:RNA binding"/>
    <property type="evidence" value="ECO:0007669"/>
    <property type="project" value="InterPro"/>
</dbReference>
<sequence>MFQQWEALLSNRNKRQRSGRFLIHGVRPITLAIEHEWPLDSLLRTQHRPLSDWAEQMVRRSGAPIVDVAPELLAELGERDSGQPELIAVGILPPDDVDRLAAGPDFLGVVFDRPVSPGNVGTLIRSADAFGASGIVVTGHAADIFDPKSVRASTGSLFTVPVVRTGSTDEVLRWVRDRRADGIAIRVVGTDEHGASDISEYDLTQPILLVIGNETTGMSARWRAECDDIVRIPIGGGASSLNAANAGTVVLYEAARQRGFRYR</sequence>